<dbReference type="Pfam" id="PF13921">
    <property type="entry name" value="Myb_DNA-bind_6"/>
    <property type="match status" value="1"/>
</dbReference>
<dbReference type="CDD" id="cd00167">
    <property type="entry name" value="SANT"/>
    <property type="match status" value="3"/>
</dbReference>
<keyword evidence="6" id="KW-0539">Nucleus</keyword>
<dbReference type="FunFam" id="1.10.10.60:FF:000016">
    <property type="entry name" value="Transcriptional activator Myb isoform A"/>
    <property type="match status" value="1"/>
</dbReference>
<dbReference type="PROSITE" id="PS51294">
    <property type="entry name" value="HTH_MYB"/>
    <property type="match status" value="3"/>
</dbReference>
<evidence type="ECO:0000313" key="10">
    <source>
        <dbReference type="Proteomes" id="UP001190640"/>
    </source>
</evidence>
<dbReference type="CTD" id="4605"/>
<evidence type="ECO:0000256" key="3">
    <source>
        <dbReference type="ARBA" id="ARBA00023015"/>
    </source>
</evidence>
<dbReference type="SMART" id="SM00717">
    <property type="entry name" value="SANT"/>
    <property type="match status" value="3"/>
</dbReference>
<protein>
    <submittedName>
        <fullName evidence="11">Myb-related protein B</fullName>
    </submittedName>
</protein>
<evidence type="ECO:0000313" key="11">
    <source>
        <dbReference type="RefSeq" id="XP_054837033.1"/>
    </source>
</evidence>
<comment type="subcellular location">
    <subcellularLocation>
        <location evidence="1">Nucleus</location>
    </subcellularLocation>
</comment>
<dbReference type="InterPro" id="IPR009057">
    <property type="entry name" value="Homeodomain-like_sf"/>
</dbReference>
<feature type="region of interest" description="Disordered" evidence="7">
    <location>
        <begin position="231"/>
        <end position="273"/>
    </location>
</feature>
<dbReference type="InterPro" id="IPR001005">
    <property type="entry name" value="SANT/Myb"/>
</dbReference>
<evidence type="ECO:0000259" key="8">
    <source>
        <dbReference type="PROSITE" id="PS50090"/>
    </source>
</evidence>
<feature type="domain" description="HTH myb-type" evidence="9">
    <location>
        <begin position="129"/>
        <end position="179"/>
    </location>
</feature>
<feature type="domain" description="HTH myb-type" evidence="9">
    <location>
        <begin position="22"/>
        <end position="72"/>
    </location>
</feature>
<feature type="domain" description="Myb-like" evidence="8">
    <location>
        <begin position="22"/>
        <end position="72"/>
    </location>
</feature>
<dbReference type="PANTHER" id="PTHR45614:SF30">
    <property type="entry name" value="MYB-RELATED PROTEIN B"/>
    <property type="match status" value="1"/>
</dbReference>
<keyword evidence="4" id="KW-0238">DNA-binding</keyword>
<dbReference type="Pfam" id="PF09316">
    <property type="entry name" value="Cmyb_C"/>
    <property type="match status" value="1"/>
</dbReference>
<keyword evidence="5" id="KW-0804">Transcription</keyword>
<proteinExistence type="predicted"/>
<dbReference type="PROSITE" id="PS50090">
    <property type="entry name" value="MYB_LIKE"/>
    <property type="match status" value="3"/>
</dbReference>
<dbReference type="GeneID" id="129330841"/>
<feature type="domain" description="Myb-like" evidence="8">
    <location>
        <begin position="73"/>
        <end position="124"/>
    </location>
</feature>
<evidence type="ECO:0000256" key="5">
    <source>
        <dbReference type="ARBA" id="ARBA00023163"/>
    </source>
</evidence>
<dbReference type="PANTHER" id="PTHR45614">
    <property type="entry name" value="MYB PROTEIN-RELATED"/>
    <property type="match status" value="1"/>
</dbReference>
<keyword evidence="2" id="KW-0677">Repeat</keyword>
<dbReference type="GO" id="GO:0000978">
    <property type="term" value="F:RNA polymerase II cis-regulatory region sequence-specific DNA binding"/>
    <property type="evidence" value="ECO:0007669"/>
    <property type="project" value="TreeGrafter"/>
</dbReference>
<evidence type="ECO:0000259" key="9">
    <source>
        <dbReference type="PROSITE" id="PS51294"/>
    </source>
</evidence>
<dbReference type="Proteomes" id="UP001190640">
    <property type="component" value="Chromosome 5"/>
</dbReference>
<dbReference type="InterPro" id="IPR017930">
    <property type="entry name" value="Myb_dom"/>
</dbReference>
<dbReference type="FunFam" id="1.10.10.60:FF:000010">
    <property type="entry name" value="Transcriptional activator Myb isoform A"/>
    <property type="match status" value="1"/>
</dbReference>
<dbReference type="FunFam" id="1.10.10.60:FF:000216">
    <property type="entry name" value="MYB proto-oncogene like 2"/>
    <property type="match status" value="1"/>
</dbReference>
<feature type="domain" description="Myb-like" evidence="8">
    <location>
        <begin position="125"/>
        <end position="175"/>
    </location>
</feature>
<gene>
    <name evidence="11" type="primary">MYBL2</name>
</gene>
<dbReference type="RefSeq" id="XP_054837033.1">
    <property type="nucleotide sequence ID" value="XM_054981058.1"/>
</dbReference>
<evidence type="ECO:0000256" key="7">
    <source>
        <dbReference type="SAM" id="MobiDB-lite"/>
    </source>
</evidence>
<dbReference type="GO" id="GO:0000981">
    <property type="term" value="F:DNA-binding transcription factor activity, RNA polymerase II-specific"/>
    <property type="evidence" value="ECO:0007669"/>
    <property type="project" value="TreeGrafter"/>
</dbReference>
<dbReference type="SUPFAM" id="SSF46689">
    <property type="entry name" value="Homeodomain-like"/>
    <property type="match status" value="2"/>
</dbReference>
<evidence type="ECO:0000256" key="2">
    <source>
        <dbReference type="ARBA" id="ARBA00022737"/>
    </source>
</evidence>
<keyword evidence="3" id="KW-0805">Transcription regulation</keyword>
<feature type="domain" description="HTH myb-type" evidence="9">
    <location>
        <begin position="73"/>
        <end position="128"/>
    </location>
</feature>
<name>A0AA97L0C5_EUBMA</name>
<sequence>MSRGSEEQDELLYQDLDAPERRDNRCKVKWTREEDELLNSLVTKFGHDWKFLASHFPNRTERQCQHRWLRVLNPVLVKGPWTKKEDQKVIELVKKYGTKQWTLIAKHLKGRLGKQCRERWHNHLNPEVKKSSWTEEEDRIICEAHKVLGNRWAEIAKLLPGRTDNAVKNHWNSTIKRKVDTGGFLNETKESKPLYLLVEAESKESQNGQEAPSQPAFLANWPVNALETKEGEANTEEPVGFDKVPSEQSPVGLEQDSAKEAPENTVPDDALGEDSPYTWVVEAGSYLCAAAVPAITEALDMIESDPDGWCDLTQFDLPEDPSASNSPDKQTSIKSYSSLPNVTEYRLDGHTISDLSKGSKGELIPISPRTDMTFGTPPSVLKRQKKRRISLSPVTECGNVTSLSFLDSCSSMTPKSTPVKSTPVKPLPFSPSQFLNFWTKQDTLDLENPSLTSTPVCSQKVIVTTPLHRDKTPLLQKNSAFVTPDQKYVADSTPHTPTPFKNALEKYGPLRPLPPTPSLEEDLKEVLRSEAGIELIIEDDVKPEKQKRKQGLHRSPIKKVRKSLALDIMDEDLKVTVSTMAKPVCFKRAQSVSFLSQSLNLSVSSSKNDSLLNRGFVQIKTEKVPPSKRIQSKYRPPALMSSAWKTVACGGSRDQRIMQDKARQILGMLKQNHTSRTLILS</sequence>
<dbReference type="AlphaFoldDB" id="A0AA97L0C5"/>
<feature type="region of interest" description="Disordered" evidence="7">
    <location>
        <begin position="488"/>
        <end position="508"/>
    </location>
</feature>
<keyword evidence="10" id="KW-1185">Reference proteome</keyword>
<accession>A0AA97L0C5</accession>
<reference evidence="11" key="1">
    <citation type="submission" date="2025-08" db="UniProtKB">
        <authorList>
            <consortium name="RefSeq"/>
        </authorList>
    </citation>
    <scope>IDENTIFICATION</scope>
    <source>
        <tissue evidence="11">Blood</tissue>
    </source>
</reference>
<dbReference type="InterPro" id="IPR015395">
    <property type="entry name" value="C-myb_C"/>
</dbReference>
<evidence type="ECO:0000256" key="4">
    <source>
        <dbReference type="ARBA" id="ARBA00023125"/>
    </source>
</evidence>
<evidence type="ECO:0000256" key="6">
    <source>
        <dbReference type="ARBA" id="ARBA00023242"/>
    </source>
</evidence>
<dbReference type="GO" id="GO:0005634">
    <property type="term" value="C:nucleus"/>
    <property type="evidence" value="ECO:0007669"/>
    <property type="project" value="UniProtKB-SubCell"/>
</dbReference>
<dbReference type="InterPro" id="IPR050560">
    <property type="entry name" value="MYB_TF"/>
</dbReference>
<dbReference type="Gene3D" id="1.10.10.60">
    <property type="entry name" value="Homeodomain-like"/>
    <property type="match status" value="3"/>
</dbReference>
<evidence type="ECO:0000256" key="1">
    <source>
        <dbReference type="ARBA" id="ARBA00004123"/>
    </source>
</evidence>
<dbReference type="KEGG" id="emc:129330841"/>
<feature type="region of interest" description="Disordered" evidence="7">
    <location>
        <begin position="359"/>
        <end position="379"/>
    </location>
</feature>
<organism evidence="10 11">
    <name type="scientific">Eublepharis macularius</name>
    <name type="common">Leopard gecko</name>
    <name type="synonym">Cyrtodactylus macularius</name>
    <dbReference type="NCBI Taxonomy" id="481883"/>
    <lineage>
        <taxon>Eukaryota</taxon>
        <taxon>Metazoa</taxon>
        <taxon>Chordata</taxon>
        <taxon>Craniata</taxon>
        <taxon>Vertebrata</taxon>
        <taxon>Euteleostomi</taxon>
        <taxon>Lepidosauria</taxon>
        <taxon>Squamata</taxon>
        <taxon>Bifurcata</taxon>
        <taxon>Gekkota</taxon>
        <taxon>Eublepharidae</taxon>
        <taxon>Eublepharinae</taxon>
        <taxon>Eublepharis</taxon>
    </lineage>
</organism>
<dbReference type="Pfam" id="PF00249">
    <property type="entry name" value="Myb_DNA-binding"/>
    <property type="match status" value="1"/>
</dbReference>